<dbReference type="EMBL" id="JAJVKT010000020">
    <property type="protein sequence ID" value="MCE7510074.1"/>
    <property type="molecule type" value="Genomic_DNA"/>
</dbReference>
<dbReference type="PROSITE" id="PS00329">
    <property type="entry name" value="HSP70_2"/>
    <property type="match status" value="1"/>
</dbReference>
<dbReference type="AlphaFoldDB" id="A0A9Q3ZGY0"/>
<keyword evidence="3 4" id="KW-0067">ATP-binding</keyword>
<dbReference type="Gene3D" id="3.90.640.10">
    <property type="entry name" value="Actin, Chain A, domain 4"/>
    <property type="match status" value="1"/>
</dbReference>
<dbReference type="Proteomes" id="UP001107961">
    <property type="component" value="Unassembled WGS sequence"/>
</dbReference>
<accession>A0A9Q3ZGY0</accession>
<evidence type="ECO:0000256" key="2">
    <source>
        <dbReference type="ARBA" id="ARBA00022741"/>
    </source>
</evidence>
<dbReference type="InterPro" id="IPR018181">
    <property type="entry name" value="Heat_shock_70_CS"/>
</dbReference>
<evidence type="ECO:0000256" key="1">
    <source>
        <dbReference type="ARBA" id="ARBA00007381"/>
    </source>
</evidence>
<dbReference type="Gene3D" id="3.30.420.40">
    <property type="match status" value="2"/>
</dbReference>
<dbReference type="PRINTS" id="PR00301">
    <property type="entry name" value="HEATSHOCK70"/>
</dbReference>
<protein>
    <submittedName>
        <fullName evidence="5">Molecular chaperone HscC</fullName>
    </submittedName>
</protein>
<evidence type="ECO:0000256" key="4">
    <source>
        <dbReference type="RuleBase" id="RU003322"/>
    </source>
</evidence>
<dbReference type="PROSITE" id="PS00297">
    <property type="entry name" value="HSP70_1"/>
    <property type="match status" value="1"/>
</dbReference>
<evidence type="ECO:0000313" key="5">
    <source>
        <dbReference type="EMBL" id="MCE7510074.1"/>
    </source>
</evidence>
<dbReference type="SUPFAM" id="SSF100920">
    <property type="entry name" value="Heat shock protein 70kD (HSP70), peptide-binding domain"/>
    <property type="match status" value="1"/>
</dbReference>
<sequence length="567" mass="62447">MAKGEAMAIIGIDLGTTNSACGVWTGQGVELISNRLGDVLTPSVVGVDGSGEIMVGRTARQRLIHHSDRTVAAFKRLMGTDHKVTLGDQRFSATELSSLVLRSLKEDAETYLGELVTEAVISVPAYFNDNQRHATKQAAELAGLTVRRLINEPTAAAMAYGLHEKQEGLFLILDLGGGTFDVSLLEFFDGVMEVHASAGDNFLGGEDFVDAMIDDVLAEHELSRDALPASEMQNLYLQMEGAKRRLGNAQTLSLKLGDREVTHEVTPEWFARVVTPLLLRVKHPIERALRDANLHPDKVDDVVLVGGSTRLALFRSTVGKMFGRLPSCHLDPDTVVAVGATIQAGLLARGEGLDDVVLTDVCPYTLGTGVINEDNPRLGDYFLPIIERNSVVPISVERHLSTASDNQTKMKIRIYQGENRLVEKNVYLGELSVTVPKGPRGQESVIVRYSYDMNGLLEVDVKVESTGKTYYQLIEHTPGALSEDDKARSLQRLAALKFHPRDGEENRALLARGERLYESSLGDRREFIADLMGRFEQVLDRQNPLDIARVQKEVKEALDSLESEDWF</sequence>
<name>A0A9Q3ZGY0_9GAMM</name>
<keyword evidence="6" id="KW-1185">Reference proteome</keyword>
<dbReference type="GO" id="GO:0005524">
    <property type="term" value="F:ATP binding"/>
    <property type="evidence" value="ECO:0007669"/>
    <property type="project" value="UniProtKB-KW"/>
</dbReference>
<keyword evidence="2 4" id="KW-0547">Nucleotide-binding</keyword>
<comment type="caution">
    <text evidence="5">The sequence shown here is derived from an EMBL/GenBank/DDBJ whole genome shotgun (WGS) entry which is preliminary data.</text>
</comment>
<dbReference type="PANTHER" id="PTHR19375">
    <property type="entry name" value="HEAT SHOCK PROTEIN 70KDA"/>
    <property type="match status" value="1"/>
</dbReference>
<proteinExistence type="inferred from homology"/>
<dbReference type="InterPro" id="IPR043129">
    <property type="entry name" value="ATPase_NBD"/>
</dbReference>
<dbReference type="FunFam" id="3.30.420.40:FF:000144">
    <property type="entry name" value="Molecular chaperone HscC"/>
    <property type="match status" value="1"/>
</dbReference>
<dbReference type="InterPro" id="IPR029047">
    <property type="entry name" value="HSP70_peptide-bd_sf"/>
</dbReference>
<dbReference type="GO" id="GO:0140662">
    <property type="term" value="F:ATP-dependent protein folding chaperone"/>
    <property type="evidence" value="ECO:0007669"/>
    <property type="project" value="InterPro"/>
</dbReference>
<dbReference type="RefSeq" id="WP_233926006.1">
    <property type="nucleotide sequence ID" value="NZ_JAJVKT010000020.1"/>
</dbReference>
<dbReference type="Gene3D" id="2.60.34.10">
    <property type="entry name" value="Substrate Binding Domain Of DNAk, Chain A, domain 1"/>
    <property type="match status" value="1"/>
</dbReference>
<comment type="similarity">
    <text evidence="1 4">Belongs to the heat shock protein 70 family.</text>
</comment>
<organism evidence="5 6">
    <name type="scientific">Alloalcanivorax xenomutans</name>
    <dbReference type="NCBI Taxonomy" id="1094342"/>
    <lineage>
        <taxon>Bacteria</taxon>
        <taxon>Pseudomonadati</taxon>
        <taxon>Pseudomonadota</taxon>
        <taxon>Gammaproteobacteria</taxon>
        <taxon>Oceanospirillales</taxon>
        <taxon>Alcanivoracaceae</taxon>
        <taxon>Alloalcanivorax</taxon>
    </lineage>
</organism>
<reference evidence="5" key="1">
    <citation type="submission" date="2022-01" db="EMBL/GenBank/DDBJ databases">
        <authorList>
            <person name="Karlyshev A.V."/>
            <person name="Jaspars M."/>
        </authorList>
    </citation>
    <scope>NUCLEOTIDE SEQUENCE</scope>
    <source>
        <strain evidence="5">AGSA3-2</strain>
    </source>
</reference>
<evidence type="ECO:0000256" key="3">
    <source>
        <dbReference type="ARBA" id="ARBA00022840"/>
    </source>
</evidence>
<dbReference type="InterPro" id="IPR013126">
    <property type="entry name" value="Hsp_70_fam"/>
</dbReference>
<gene>
    <name evidence="5" type="ORF">LZG35_15660</name>
</gene>
<dbReference type="Pfam" id="PF00012">
    <property type="entry name" value="HSP70"/>
    <property type="match status" value="2"/>
</dbReference>
<evidence type="ECO:0000313" key="6">
    <source>
        <dbReference type="Proteomes" id="UP001107961"/>
    </source>
</evidence>
<dbReference type="SUPFAM" id="SSF53067">
    <property type="entry name" value="Actin-like ATPase domain"/>
    <property type="match status" value="2"/>
</dbReference>